<reference evidence="5 6" key="1">
    <citation type="journal article" date="2011" name="Science">
        <title>The Selaginella genome identifies genetic changes associated with the evolution of vascular plants.</title>
        <authorList>
            <person name="Banks J.A."/>
            <person name="Nishiyama T."/>
            <person name="Hasebe M."/>
            <person name="Bowman J.L."/>
            <person name="Gribskov M."/>
            <person name="dePamphilis C."/>
            <person name="Albert V.A."/>
            <person name="Aono N."/>
            <person name="Aoyama T."/>
            <person name="Ambrose B.A."/>
            <person name="Ashton N.W."/>
            <person name="Axtell M.J."/>
            <person name="Barker E."/>
            <person name="Barker M.S."/>
            <person name="Bennetzen J.L."/>
            <person name="Bonawitz N.D."/>
            <person name="Chapple C."/>
            <person name="Cheng C."/>
            <person name="Correa L.G."/>
            <person name="Dacre M."/>
            <person name="DeBarry J."/>
            <person name="Dreyer I."/>
            <person name="Elias M."/>
            <person name="Engstrom E.M."/>
            <person name="Estelle M."/>
            <person name="Feng L."/>
            <person name="Finet C."/>
            <person name="Floyd S.K."/>
            <person name="Frommer W.B."/>
            <person name="Fujita T."/>
            <person name="Gramzow L."/>
            <person name="Gutensohn M."/>
            <person name="Harholt J."/>
            <person name="Hattori M."/>
            <person name="Heyl A."/>
            <person name="Hirai T."/>
            <person name="Hiwatashi Y."/>
            <person name="Ishikawa M."/>
            <person name="Iwata M."/>
            <person name="Karol K.G."/>
            <person name="Koehler B."/>
            <person name="Kolukisaoglu U."/>
            <person name="Kubo M."/>
            <person name="Kurata T."/>
            <person name="Lalonde S."/>
            <person name="Li K."/>
            <person name="Li Y."/>
            <person name="Litt A."/>
            <person name="Lyons E."/>
            <person name="Manning G."/>
            <person name="Maruyama T."/>
            <person name="Michael T.P."/>
            <person name="Mikami K."/>
            <person name="Miyazaki S."/>
            <person name="Morinaga S."/>
            <person name="Murata T."/>
            <person name="Mueller-Roeber B."/>
            <person name="Nelson D.R."/>
            <person name="Obara M."/>
            <person name="Oguri Y."/>
            <person name="Olmstead R.G."/>
            <person name="Onodera N."/>
            <person name="Petersen B.L."/>
            <person name="Pils B."/>
            <person name="Prigge M."/>
            <person name="Rensing S.A."/>
            <person name="Riano-Pachon D.M."/>
            <person name="Roberts A.W."/>
            <person name="Sato Y."/>
            <person name="Scheller H.V."/>
            <person name="Schulz B."/>
            <person name="Schulz C."/>
            <person name="Shakirov E.V."/>
            <person name="Shibagaki N."/>
            <person name="Shinohara N."/>
            <person name="Shippen D.E."/>
            <person name="Soerensen I."/>
            <person name="Sotooka R."/>
            <person name="Sugimoto N."/>
            <person name="Sugita M."/>
            <person name="Sumikawa N."/>
            <person name="Tanurdzic M."/>
            <person name="Theissen G."/>
            <person name="Ulvskov P."/>
            <person name="Wakazuki S."/>
            <person name="Weng J.K."/>
            <person name="Willats W.W."/>
            <person name="Wipf D."/>
            <person name="Wolf P.G."/>
            <person name="Yang L."/>
            <person name="Zimmer A.D."/>
            <person name="Zhu Q."/>
            <person name="Mitros T."/>
            <person name="Hellsten U."/>
            <person name="Loque D."/>
            <person name="Otillar R."/>
            <person name="Salamov A."/>
            <person name="Schmutz J."/>
            <person name="Shapiro H."/>
            <person name="Lindquist E."/>
            <person name="Lucas S."/>
            <person name="Rokhsar D."/>
            <person name="Grigoriev I.V."/>
        </authorList>
    </citation>
    <scope>NUCLEOTIDE SEQUENCE [LARGE SCALE GENOMIC DNA]</scope>
</reference>
<keyword evidence="5" id="KW-0223">Dioxygenase</keyword>
<dbReference type="PANTHER" id="PTHR47990">
    <property type="entry name" value="2-OXOGLUTARATE (2OG) AND FE(II)-DEPENDENT OXYGENASE SUPERFAMILY PROTEIN-RELATED"/>
    <property type="match status" value="1"/>
</dbReference>
<dbReference type="KEGG" id="smo:SELMODRAFT_453211"/>
<accession>D8S0D4</accession>
<feature type="domain" description="Fe2OG dioxygenase" evidence="4">
    <location>
        <begin position="224"/>
        <end position="323"/>
    </location>
</feature>
<dbReference type="Proteomes" id="UP000001514">
    <property type="component" value="Unassembled WGS sequence"/>
</dbReference>
<evidence type="ECO:0000313" key="5">
    <source>
        <dbReference type="EMBL" id="EFJ21907.1"/>
    </source>
</evidence>
<dbReference type="OrthoDB" id="288590at2759"/>
<dbReference type="eggNOG" id="KOG0143">
    <property type="taxonomic scope" value="Eukaryota"/>
</dbReference>
<gene>
    <name evidence="5" type="ORF">SELMODRAFT_453211</name>
</gene>
<sequence>MAAAQTLQPASVPSVHNIPISGASTNVGSLAKALQGTETIPEVFLLPESERVTVPHDGYSEQVSLPVVDLRELLLPECSEESRKRIAREVAEASSEWGFFQVAGHGIPLELLERVRTQGRAFFSLPAEDKEKASLGLFQGYEGRHGFIPTRVPWSETFTLQIAPTSNVVPIVEKLWPDGNSELSSTIMDYGNELHSLGIKILELLAESLDLDQDFFSKNFKSKHSAGMRMNFYPPCPQPSMALGLGAHADPNCLTMLYQDEVGGLQIQKDDKWIAVKPDVDSLVLNIGDSLQAWSNGRFRSVQHRAVVNGNNARLSVAFFYSPDDSVSMEVPAQLVDEAHPLLYRPFTWAEYLQQIRTKRMRGKGGLDTFMKISDESKTD</sequence>
<dbReference type="FunFam" id="2.60.120.330:FF:000079">
    <property type="entry name" value="Protein SRG1"/>
    <property type="match status" value="1"/>
</dbReference>
<organism evidence="6">
    <name type="scientific">Selaginella moellendorffii</name>
    <name type="common">Spikemoss</name>
    <dbReference type="NCBI Taxonomy" id="88036"/>
    <lineage>
        <taxon>Eukaryota</taxon>
        <taxon>Viridiplantae</taxon>
        <taxon>Streptophyta</taxon>
        <taxon>Embryophyta</taxon>
        <taxon>Tracheophyta</taxon>
        <taxon>Lycopodiopsida</taxon>
        <taxon>Selaginellales</taxon>
        <taxon>Selaginellaceae</taxon>
        <taxon>Selaginella</taxon>
    </lineage>
</organism>
<evidence type="ECO:0000256" key="3">
    <source>
        <dbReference type="RuleBase" id="RU003682"/>
    </source>
</evidence>
<dbReference type="PROSITE" id="PS51471">
    <property type="entry name" value="FE2OG_OXY"/>
    <property type="match status" value="1"/>
</dbReference>
<protein>
    <submittedName>
        <fullName evidence="5">2-oxoacid dioxygenase</fullName>
    </submittedName>
</protein>
<name>D8S0D4_SELML</name>
<evidence type="ECO:0000313" key="6">
    <source>
        <dbReference type="Proteomes" id="UP000001514"/>
    </source>
</evidence>
<keyword evidence="1 3" id="KW-0479">Metal-binding</keyword>
<dbReference type="Pfam" id="PF14226">
    <property type="entry name" value="DIOX_N"/>
    <property type="match status" value="1"/>
</dbReference>
<dbReference type="InterPro" id="IPR026992">
    <property type="entry name" value="DIOX_N"/>
</dbReference>
<dbReference type="InterPro" id="IPR005123">
    <property type="entry name" value="Oxoglu/Fe-dep_dioxygenase_dom"/>
</dbReference>
<comment type="similarity">
    <text evidence="3">Belongs to the iron/ascorbate-dependent oxidoreductase family.</text>
</comment>
<keyword evidence="3" id="KW-0560">Oxidoreductase</keyword>
<keyword evidence="2 3" id="KW-0408">Iron</keyword>
<dbReference type="EMBL" id="GL377597">
    <property type="protein sequence ID" value="EFJ21907.1"/>
    <property type="molecule type" value="Genomic_DNA"/>
</dbReference>
<dbReference type="HOGENOM" id="CLU_010119_16_3_1"/>
<evidence type="ECO:0000259" key="4">
    <source>
        <dbReference type="PROSITE" id="PS51471"/>
    </source>
</evidence>
<dbReference type="AlphaFoldDB" id="D8S0D4"/>
<dbReference type="InParanoid" id="D8S0D4"/>
<evidence type="ECO:0000256" key="1">
    <source>
        <dbReference type="ARBA" id="ARBA00022723"/>
    </source>
</evidence>
<dbReference type="GO" id="GO:0051213">
    <property type="term" value="F:dioxygenase activity"/>
    <property type="evidence" value="ECO:0007669"/>
    <property type="project" value="UniProtKB-KW"/>
</dbReference>
<evidence type="ECO:0000256" key="2">
    <source>
        <dbReference type="ARBA" id="ARBA00023004"/>
    </source>
</evidence>
<dbReference type="InterPro" id="IPR044861">
    <property type="entry name" value="IPNS-like_FE2OG_OXY"/>
</dbReference>
<dbReference type="Gramene" id="EFJ21907">
    <property type="protein sequence ID" value="EFJ21907"/>
    <property type="gene ID" value="SELMODRAFT_453211"/>
</dbReference>
<dbReference type="InterPro" id="IPR050231">
    <property type="entry name" value="Iron_ascorbate_oxido_reductase"/>
</dbReference>
<dbReference type="Gene3D" id="2.60.120.330">
    <property type="entry name" value="B-lactam Antibiotic, Isopenicillin N Synthase, Chain"/>
    <property type="match status" value="1"/>
</dbReference>
<dbReference type="InterPro" id="IPR027443">
    <property type="entry name" value="IPNS-like_sf"/>
</dbReference>
<dbReference type="Pfam" id="PF03171">
    <property type="entry name" value="2OG-FeII_Oxy"/>
    <property type="match status" value="1"/>
</dbReference>
<keyword evidence="6" id="KW-1185">Reference proteome</keyword>
<proteinExistence type="inferred from homology"/>
<dbReference type="GO" id="GO:0046872">
    <property type="term" value="F:metal ion binding"/>
    <property type="evidence" value="ECO:0007669"/>
    <property type="project" value="UniProtKB-KW"/>
</dbReference>
<dbReference type="SUPFAM" id="SSF51197">
    <property type="entry name" value="Clavaminate synthase-like"/>
    <property type="match status" value="1"/>
</dbReference>